<proteinExistence type="predicted"/>
<dbReference type="Proteomes" id="UP000650524">
    <property type="component" value="Unassembled WGS sequence"/>
</dbReference>
<sequence length="79" mass="9312">MTDSDEIKIGIEKVDNKTRELIMEFQSHYNEYCELHPEDKDRKDEIFQSWAIQKLAGIQISILELSESINALFKTSRHN</sequence>
<gene>
    <name evidence="1" type="ORF">H8E19_07970</name>
</gene>
<comment type="caution">
    <text evidence="1">The sequence shown here is derived from an EMBL/GenBank/DDBJ whole genome shotgun (WGS) entry which is preliminary data.</text>
</comment>
<dbReference type="AlphaFoldDB" id="A0A8J6N0V1"/>
<evidence type="ECO:0000313" key="2">
    <source>
        <dbReference type="Proteomes" id="UP000650524"/>
    </source>
</evidence>
<evidence type="ECO:0000313" key="1">
    <source>
        <dbReference type="EMBL" id="MBC8177329.1"/>
    </source>
</evidence>
<protein>
    <submittedName>
        <fullName evidence="1">Uncharacterized protein</fullName>
    </submittedName>
</protein>
<accession>A0A8J6N0V1</accession>
<reference evidence="1 2" key="1">
    <citation type="submission" date="2020-08" db="EMBL/GenBank/DDBJ databases">
        <title>Bridging the membrane lipid divide: bacteria of the FCB group superphylum have the potential to synthesize archaeal ether lipids.</title>
        <authorList>
            <person name="Villanueva L."/>
            <person name="Von Meijenfeldt F.A.B."/>
            <person name="Westbye A.B."/>
            <person name="Yadav S."/>
            <person name="Hopmans E.C."/>
            <person name="Dutilh B.E."/>
            <person name="Sinninghe Damste J.S."/>
        </authorList>
    </citation>
    <scope>NUCLEOTIDE SEQUENCE [LARGE SCALE GENOMIC DNA]</scope>
    <source>
        <strain evidence="1">NIOZ-UU27</strain>
    </source>
</reference>
<dbReference type="EMBL" id="JACNJD010000201">
    <property type="protein sequence ID" value="MBC8177329.1"/>
    <property type="molecule type" value="Genomic_DNA"/>
</dbReference>
<name>A0A8J6N0V1_9DELT</name>
<organism evidence="1 2">
    <name type="scientific">Candidatus Desulfacyla euxinica</name>
    <dbReference type="NCBI Taxonomy" id="2841693"/>
    <lineage>
        <taxon>Bacteria</taxon>
        <taxon>Deltaproteobacteria</taxon>
        <taxon>Candidatus Desulfacyla</taxon>
    </lineage>
</organism>